<dbReference type="Proteomes" id="UP000032564">
    <property type="component" value="Unassembled WGS sequence"/>
</dbReference>
<comment type="similarity">
    <text evidence="1 4">Belongs to the glycosyl hydrolase 28 family.</text>
</comment>
<dbReference type="InterPro" id="IPR000743">
    <property type="entry name" value="Glyco_hydro_28"/>
</dbReference>
<organism evidence="5 6">
    <name type="scientific">Agrobacterium arsenijevicii</name>
    <dbReference type="NCBI Taxonomy" id="1585697"/>
    <lineage>
        <taxon>Bacteria</taxon>
        <taxon>Pseudomonadati</taxon>
        <taxon>Pseudomonadota</taxon>
        <taxon>Alphaproteobacteria</taxon>
        <taxon>Hyphomicrobiales</taxon>
        <taxon>Rhizobiaceae</taxon>
        <taxon>Rhizobium/Agrobacterium group</taxon>
        <taxon>Agrobacterium</taxon>
    </lineage>
</organism>
<name>A0ABR5D2W9_9HYPH</name>
<evidence type="ECO:0000256" key="3">
    <source>
        <dbReference type="ARBA" id="ARBA00023295"/>
    </source>
</evidence>
<dbReference type="InterPro" id="IPR012334">
    <property type="entry name" value="Pectin_lyas_fold"/>
</dbReference>
<dbReference type="SUPFAM" id="SSF51126">
    <property type="entry name" value="Pectin lyase-like"/>
    <property type="match status" value="1"/>
</dbReference>
<dbReference type="Pfam" id="PF00295">
    <property type="entry name" value="Glyco_hydro_28"/>
    <property type="match status" value="1"/>
</dbReference>
<evidence type="ECO:0000256" key="2">
    <source>
        <dbReference type="ARBA" id="ARBA00022801"/>
    </source>
</evidence>
<evidence type="ECO:0000256" key="1">
    <source>
        <dbReference type="ARBA" id="ARBA00008834"/>
    </source>
</evidence>
<dbReference type="InterPro" id="IPR051801">
    <property type="entry name" value="GH28_Enzymes"/>
</dbReference>
<reference evidence="5 6" key="1">
    <citation type="submission" date="2014-12" db="EMBL/GenBank/DDBJ databases">
        <authorList>
            <person name="Kuzmanovic N."/>
            <person name="Pulawska J."/>
            <person name="Obradovic A."/>
        </authorList>
    </citation>
    <scope>NUCLEOTIDE SEQUENCE [LARGE SCALE GENOMIC DNA]</scope>
    <source>
        <strain evidence="5 6">KFB 330</strain>
    </source>
</reference>
<proteinExistence type="inferred from homology"/>
<dbReference type="EMBL" id="JWIT01000020">
    <property type="protein sequence ID" value="KJF71212.1"/>
    <property type="molecule type" value="Genomic_DNA"/>
</dbReference>
<comment type="caution">
    <text evidence="5">The sequence shown here is derived from an EMBL/GenBank/DDBJ whole genome shotgun (WGS) entry which is preliminary data.</text>
</comment>
<keyword evidence="3 4" id="KW-0326">Glycosidase</keyword>
<dbReference type="Gene3D" id="2.160.20.10">
    <property type="entry name" value="Single-stranded right-handed beta-helix, Pectin lyase-like"/>
    <property type="match status" value="1"/>
</dbReference>
<evidence type="ECO:0000313" key="5">
    <source>
        <dbReference type="EMBL" id="KJF71212.1"/>
    </source>
</evidence>
<dbReference type="InterPro" id="IPR011050">
    <property type="entry name" value="Pectin_lyase_fold/virulence"/>
</dbReference>
<keyword evidence="6" id="KW-1185">Reference proteome</keyword>
<dbReference type="PROSITE" id="PS00502">
    <property type="entry name" value="POLYGALACTURONASE"/>
    <property type="match status" value="1"/>
</dbReference>
<evidence type="ECO:0008006" key="7">
    <source>
        <dbReference type="Google" id="ProtNLM"/>
    </source>
</evidence>
<dbReference type="PANTHER" id="PTHR31339">
    <property type="entry name" value="PECTIN LYASE-RELATED"/>
    <property type="match status" value="1"/>
</dbReference>
<protein>
    <recommendedName>
        <fullName evidence="7">Polygalacturonase</fullName>
    </recommendedName>
</protein>
<evidence type="ECO:0000256" key="4">
    <source>
        <dbReference type="RuleBase" id="RU361169"/>
    </source>
</evidence>
<gene>
    <name evidence="5" type="ORF">RP75_22230</name>
</gene>
<evidence type="ECO:0000313" key="6">
    <source>
        <dbReference type="Proteomes" id="UP000032564"/>
    </source>
</evidence>
<sequence length="442" mass="47094">MAALVLLASLPTHAAQAYDRREVVEPSLPAHVCMTLSAETTATQLEKSGGDTGRLQSAIDRCQAGEAVRLVPGGQGGRFFSGPLVMKSGVTLWIDQGAVLAAVSDPRAYDRGSGRCGTIDDKGKACRPFILFDGTQGGGIVGDGAIDGRGGETMAGRSETWWQLARRAQVQGGKQNNPRLIEVDNARDITFYRIMLRNSPNFHVMLNGVAGATVWGVRIDTPADARNTDGIDPAASQDITIAHSFIRTGDDNIAIKAGNGPTRHVSIVDDHFYWGHGLSIGSATSAGVSDILVRDVTLDGTTSGLRIKSDVSRGGAVRGVHYENVCLRNNRKPVDFDTRYDDRAKGNAIPVYSDIVLHHVTGQNGALVIRGYDGAHPLDVVFDDVRFERNVMWNVENAKLSVRPGGLTPPASEVAGPTVTDDAVDGCNARWVAFPVANGTRS</sequence>
<accession>A0ABR5D2W9</accession>
<keyword evidence="2 4" id="KW-0378">Hydrolase</keyword>
<dbReference type="PANTHER" id="PTHR31339:SF9">
    <property type="entry name" value="PLASMIN AND FIBRONECTIN-BINDING PROTEIN A"/>
    <property type="match status" value="1"/>
</dbReference>